<proteinExistence type="predicted"/>
<reference evidence="1" key="1">
    <citation type="journal article" date="2021" name="Arch. Microbiol.">
        <title>Methyloradius palustris gen. nov., sp. nov., a methanol-oxidizing bacterium isolated from snow.</title>
        <authorList>
            <person name="Miyadera T."/>
            <person name="Kojima H."/>
            <person name="Fukui M."/>
        </authorList>
    </citation>
    <scope>NUCLEOTIDE SEQUENCE</scope>
    <source>
        <strain evidence="1">Zm11</strain>
    </source>
</reference>
<name>A0A8D5K1X9_9PROT</name>
<organism evidence="1 2">
    <name type="scientific">Methyloradius palustris</name>
    <dbReference type="NCBI Taxonomy" id="2778876"/>
    <lineage>
        <taxon>Bacteria</taxon>
        <taxon>Pseudomonadati</taxon>
        <taxon>Pseudomonadota</taxon>
        <taxon>Betaproteobacteria</taxon>
        <taxon>Nitrosomonadales</taxon>
        <taxon>Methylophilaceae</taxon>
        <taxon>Methyloradius</taxon>
    </lineage>
</organism>
<dbReference type="EMBL" id="AP024110">
    <property type="protein sequence ID" value="BCM26173.1"/>
    <property type="molecule type" value="Genomic_DNA"/>
</dbReference>
<protein>
    <submittedName>
        <fullName evidence="1">Uncharacterized protein</fullName>
    </submittedName>
</protein>
<dbReference type="AlphaFoldDB" id="A0A8D5K1X9"/>
<sequence length="198" mass="22073">MTLTRLIFIVLVLYGGIHWWHQRPVTHGPGVTASDEPIQSRADSDSAITKHGYNIVPLQDFSIDARVLSATHYTFGREADLSPVDLALGWGRMSDESVLKNISISQSGRFYFWQVQEFPIPRSEIETHSANMHMIPADSEVEKTLLSIKQGQVVHISGYLVEAKASDGWHWRSSLTRDDTGAGACEVVYVKSVYVTQG</sequence>
<keyword evidence="2" id="KW-1185">Reference proteome</keyword>
<accession>A0A8D5K1X9</accession>
<dbReference type="RefSeq" id="WP_221764189.1">
    <property type="nucleotide sequence ID" value="NZ_AP024110.1"/>
</dbReference>
<evidence type="ECO:0000313" key="2">
    <source>
        <dbReference type="Proteomes" id="UP000826722"/>
    </source>
</evidence>
<gene>
    <name evidence="1" type="ORF">ZMTM_24320</name>
</gene>
<dbReference type="Proteomes" id="UP000826722">
    <property type="component" value="Chromosome"/>
</dbReference>
<evidence type="ECO:0000313" key="1">
    <source>
        <dbReference type="EMBL" id="BCM26173.1"/>
    </source>
</evidence>
<dbReference type="KEGG" id="mpau:ZMTM_24320"/>